<feature type="compositionally biased region" description="Low complexity" evidence="1">
    <location>
        <begin position="460"/>
        <end position="505"/>
    </location>
</feature>
<reference evidence="2 3" key="1">
    <citation type="submission" date="2018-04" db="EMBL/GenBank/DDBJ databases">
        <title>Genomic Encyclopedia of Type Strains, Phase IV (KMG-IV): sequencing the most valuable type-strain genomes for metagenomic binning, comparative biology and taxonomic classification.</title>
        <authorList>
            <person name="Goeker M."/>
        </authorList>
    </citation>
    <scope>NUCLEOTIDE SEQUENCE [LARGE SCALE GENOMIC DNA]</scope>
    <source>
        <strain evidence="2 3">DSM 45771</strain>
    </source>
</reference>
<dbReference type="RefSeq" id="WP_207787313.1">
    <property type="nucleotide sequence ID" value="NZ_QEKW01000011.1"/>
</dbReference>
<feature type="compositionally biased region" description="Gly residues" evidence="1">
    <location>
        <begin position="450"/>
        <end position="459"/>
    </location>
</feature>
<dbReference type="EMBL" id="QEKW01000011">
    <property type="protein sequence ID" value="PVZ07666.1"/>
    <property type="molecule type" value="Genomic_DNA"/>
</dbReference>
<accession>A0A2U1F662</accession>
<dbReference type="Proteomes" id="UP000245639">
    <property type="component" value="Unassembled WGS sequence"/>
</dbReference>
<feature type="compositionally biased region" description="Low complexity" evidence="1">
    <location>
        <begin position="603"/>
        <end position="614"/>
    </location>
</feature>
<feature type="region of interest" description="Disordered" evidence="1">
    <location>
        <begin position="431"/>
        <end position="614"/>
    </location>
</feature>
<protein>
    <submittedName>
        <fullName evidence="2">Uncharacterized protein</fullName>
    </submittedName>
</protein>
<gene>
    <name evidence="2" type="ORF">C8D89_11137</name>
</gene>
<dbReference type="AlphaFoldDB" id="A0A2U1F662"/>
<feature type="compositionally biased region" description="Low complexity" evidence="1">
    <location>
        <begin position="157"/>
        <end position="171"/>
    </location>
</feature>
<keyword evidence="3" id="KW-1185">Reference proteome</keyword>
<feature type="region of interest" description="Disordered" evidence="1">
    <location>
        <begin position="118"/>
        <end position="177"/>
    </location>
</feature>
<name>A0A2U1F662_9PSEU</name>
<sequence length="614" mass="59064">MSRPGGAPPGMPPHLWELAKRDVRTAIPERLRRARTSGAEAPARVRQLARRAAGVAASAGAVAAAVVIGQGFAGAGDVTLAGGTTPLGPAGPGGAEGFDGLGGGSGGGFGGGFGGGSGGGSAGGSAGAGGTAGTGGAGAGGSSATGGPDGPGGPDVVGGAASSTGGSLADGPVESGLGTSFRVQESAEPGSEDWLEVEIFQDVSVTETADGMFLVQAVQVIVIRDDDGNEYVFREIHQVTVPDPPGQETDLFITQSGYVHVIENPDGSFTPVTTDYELDVAFGSDGDGFDEVTIDQDAVVRLTDREQVPDDDVGVVLSSRAVSTSDDTGDEATSTIFQDQVLLDGEAPPGEVTTVVVHDDDPFGPPALTEVDGRSQGTGTSGTGGSPATTGTPAGAATLPAPGGAAGAGTTTAAPLASSIAAPAAAAVTAPVWSSGTREGGPRDLDDLAWGGGGEGTAPGGSVPADTSDPSDPSDTSDPSDSSGASGLAGTPDTTDPAGTPGTPAVTEDPAETVDPGLTFEGAAPADRSGGRGDGADVTGREPGGAATDATGTTDDLREDPGADTEAGDTVGSSDTVASAEPAGSTEPAGASEDTGLVEDTDTGGVDDTSALLG</sequence>
<feature type="compositionally biased region" description="Low complexity" evidence="1">
    <location>
        <begin position="544"/>
        <end position="554"/>
    </location>
</feature>
<comment type="caution">
    <text evidence="2">The sequence shown here is derived from an EMBL/GenBank/DDBJ whole genome shotgun (WGS) entry which is preliminary data.</text>
</comment>
<feature type="compositionally biased region" description="Gly residues" evidence="1">
    <location>
        <begin position="118"/>
        <end position="156"/>
    </location>
</feature>
<organism evidence="2 3">
    <name type="scientific">Actinomycetospora cinnamomea</name>
    <dbReference type="NCBI Taxonomy" id="663609"/>
    <lineage>
        <taxon>Bacteria</taxon>
        <taxon>Bacillati</taxon>
        <taxon>Actinomycetota</taxon>
        <taxon>Actinomycetes</taxon>
        <taxon>Pseudonocardiales</taxon>
        <taxon>Pseudonocardiaceae</taxon>
        <taxon>Actinomycetospora</taxon>
    </lineage>
</organism>
<evidence type="ECO:0000313" key="2">
    <source>
        <dbReference type="EMBL" id="PVZ07666.1"/>
    </source>
</evidence>
<evidence type="ECO:0000256" key="1">
    <source>
        <dbReference type="SAM" id="MobiDB-lite"/>
    </source>
</evidence>
<proteinExistence type="predicted"/>
<evidence type="ECO:0000313" key="3">
    <source>
        <dbReference type="Proteomes" id="UP000245639"/>
    </source>
</evidence>
<feature type="compositionally biased region" description="Low complexity" evidence="1">
    <location>
        <begin position="386"/>
        <end position="411"/>
    </location>
</feature>
<feature type="region of interest" description="Disordered" evidence="1">
    <location>
        <begin position="356"/>
        <end position="411"/>
    </location>
</feature>